<dbReference type="PROSITE" id="PS51819">
    <property type="entry name" value="VOC"/>
    <property type="match status" value="2"/>
</dbReference>
<protein>
    <submittedName>
        <fullName evidence="3">Catechol-2,3-dioxygenase subunit</fullName>
    </submittedName>
</protein>
<feature type="domain" description="VOC" evidence="2">
    <location>
        <begin position="169"/>
        <end position="285"/>
    </location>
</feature>
<dbReference type="InterPro" id="IPR029068">
    <property type="entry name" value="Glyas_Bleomycin-R_OHBP_Dase"/>
</dbReference>
<dbReference type="InterPro" id="IPR018146">
    <property type="entry name" value="Glyoxalase_1_CS"/>
</dbReference>
<accession>A0ABM5LTY2</accession>
<name>A0ABM5LTY2_BACA1</name>
<evidence type="ECO:0000256" key="1">
    <source>
        <dbReference type="ARBA" id="ARBA00022723"/>
    </source>
</evidence>
<dbReference type="CDD" id="cd16359">
    <property type="entry name" value="VOC_BsCatE_like_C"/>
    <property type="match status" value="1"/>
</dbReference>
<keyword evidence="1" id="KW-0479">Metal-binding</keyword>
<dbReference type="RefSeq" id="WP_004430549.1">
    <property type="nucleotide sequence ID" value="NC_014639.1"/>
</dbReference>
<keyword evidence="4" id="KW-1185">Reference proteome</keyword>
<dbReference type="Pfam" id="PF00903">
    <property type="entry name" value="Glyoxalase"/>
    <property type="match status" value="2"/>
</dbReference>
<evidence type="ECO:0000313" key="4">
    <source>
        <dbReference type="Proteomes" id="UP000006867"/>
    </source>
</evidence>
<reference evidence="3 4" key="1">
    <citation type="journal article" date="2011" name="Front. Microbiol.">
        <title>Genomic signatures of strain selection and enhancement in Bacillus atrophaeus var. globigii, a historical biowarfare simulant.</title>
        <authorList>
            <person name="Gibbons H.S."/>
            <person name="Broomall S.M."/>
            <person name="McNew L.A."/>
            <person name="Daligault H."/>
            <person name="Chapman C."/>
            <person name="Bruce D."/>
            <person name="Karavis M."/>
            <person name="Krepps M."/>
            <person name="McGregor P.A."/>
            <person name="Hong C."/>
            <person name="Park K.H."/>
            <person name="Akmal A."/>
            <person name="Feldman A."/>
            <person name="Lin J.S."/>
            <person name="Chang W.E."/>
            <person name="Higgs B.W."/>
            <person name="Demirev P."/>
            <person name="Lindquist J."/>
            <person name="Liem A."/>
            <person name="Fochler E."/>
            <person name="Read T.D."/>
            <person name="Tapia R."/>
            <person name="Johnson S."/>
            <person name="Bishop-Lilly K.A."/>
            <person name="Detter C."/>
            <person name="Han C."/>
            <person name="Sozhamannan S."/>
            <person name="Rosenzweig C.N."/>
            <person name="Skowronski E.W."/>
        </authorList>
    </citation>
    <scope>NUCLEOTIDE SEQUENCE [LARGE SCALE GENOMIC DNA]</scope>
    <source>
        <strain evidence="3 4">1942</strain>
    </source>
</reference>
<dbReference type="PANTHER" id="PTHR43279">
    <property type="entry name" value="CATECHOL-2,3-DIOXYGENASE"/>
    <property type="match status" value="1"/>
</dbReference>
<dbReference type="Gene3D" id="3.10.180.10">
    <property type="entry name" value="2,3-Dihydroxybiphenyl 1,2-Dioxygenase, domain 1"/>
    <property type="match status" value="2"/>
</dbReference>
<dbReference type="InterPro" id="IPR004360">
    <property type="entry name" value="Glyas_Fos-R_dOase_dom"/>
</dbReference>
<dbReference type="SUPFAM" id="SSF54593">
    <property type="entry name" value="Glyoxalase/Bleomycin resistance protein/Dihydroxybiphenyl dioxygenase"/>
    <property type="match status" value="2"/>
</dbReference>
<evidence type="ECO:0000259" key="2">
    <source>
        <dbReference type="PROSITE" id="PS51819"/>
    </source>
</evidence>
<dbReference type="PROSITE" id="PS00934">
    <property type="entry name" value="GLYOXALASE_I_1"/>
    <property type="match status" value="1"/>
</dbReference>
<feature type="domain" description="VOC" evidence="2">
    <location>
        <begin position="9"/>
        <end position="126"/>
    </location>
</feature>
<dbReference type="InterPro" id="IPR037523">
    <property type="entry name" value="VOC_core"/>
</dbReference>
<dbReference type="EMBL" id="CP002207">
    <property type="protein sequence ID" value="ADP31305.1"/>
    <property type="molecule type" value="Genomic_DNA"/>
</dbReference>
<dbReference type="CDD" id="cd07255">
    <property type="entry name" value="VOC_BsCatE_like_N"/>
    <property type="match status" value="1"/>
</dbReference>
<dbReference type="PANTHER" id="PTHR43279:SF1">
    <property type="entry name" value="CATECHOL-2,3-DIOXYGENASE"/>
    <property type="match status" value="1"/>
</dbReference>
<gene>
    <name evidence="3" type="ordered locus">BATR1942_01735</name>
</gene>
<organism evidence="3 4">
    <name type="scientific">Bacillus atrophaeus (strain 1942)</name>
    <dbReference type="NCBI Taxonomy" id="720555"/>
    <lineage>
        <taxon>Bacteria</taxon>
        <taxon>Bacillati</taxon>
        <taxon>Bacillota</taxon>
        <taxon>Bacilli</taxon>
        <taxon>Bacillales</taxon>
        <taxon>Bacillaceae</taxon>
        <taxon>Bacillus</taxon>
    </lineage>
</organism>
<proteinExistence type="predicted"/>
<sequence length="285" mass="31027">MTSIHEDTNIGYVKLSIRSLERSLQFYCGVIGFQVLKQTDTAAELTADGEHVLLVLEENPSAVVLPERTVTGLYHFAILLPDRKELGIAINRLIENGIAIGQGDHGVSEAFYLSDPDQNGIEIYADRPRSTWQRDAKGNYIMGTAPVDVEGLLAEAGDERKSLLPEGTVIGHIHLHVNDLKKAKAFYTDILGFDITGDYAGMSALFVSAGGYHHHVGLNIWAGKNAPPKPTNASGLTYYTIVLPNKEELEKVADRLQNAGYSVEEKHEGLFVKDPASGAGIVFVV</sequence>
<dbReference type="Proteomes" id="UP000006867">
    <property type="component" value="Chromosome"/>
</dbReference>
<evidence type="ECO:0000313" key="3">
    <source>
        <dbReference type="EMBL" id="ADP31305.1"/>
    </source>
</evidence>